<organism evidence="2 3">
    <name type="scientific">Carpediemonas membranifera</name>
    <dbReference type="NCBI Taxonomy" id="201153"/>
    <lineage>
        <taxon>Eukaryota</taxon>
        <taxon>Metamonada</taxon>
        <taxon>Carpediemonas-like organisms</taxon>
        <taxon>Carpediemonas</taxon>
    </lineage>
</organism>
<feature type="compositionally biased region" description="Basic and acidic residues" evidence="1">
    <location>
        <begin position="520"/>
        <end position="539"/>
    </location>
</feature>
<name>A0A8J6BFF4_9EUKA</name>
<dbReference type="EMBL" id="JAHDYR010000006">
    <property type="protein sequence ID" value="KAG9396342.1"/>
    <property type="molecule type" value="Genomic_DNA"/>
</dbReference>
<feature type="compositionally biased region" description="Basic and acidic residues" evidence="1">
    <location>
        <begin position="332"/>
        <end position="347"/>
    </location>
</feature>
<feature type="region of interest" description="Disordered" evidence="1">
    <location>
        <begin position="430"/>
        <end position="450"/>
    </location>
</feature>
<evidence type="ECO:0000313" key="3">
    <source>
        <dbReference type="Proteomes" id="UP000717585"/>
    </source>
</evidence>
<comment type="caution">
    <text evidence="2">The sequence shown here is derived from an EMBL/GenBank/DDBJ whole genome shotgun (WGS) entry which is preliminary data.</text>
</comment>
<feature type="compositionally biased region" description="Acidic residues" evidence="1">
    <location>
        <begin position="217"/>
        <end position="227"/>
    </location>
</feature>
<feature type="compositionally biased region" description="Acidic residues" evidence="1">
    <location>
        <begin position="132"/>
        <end position="175"/>
    </location>
</feature>
<feature type="compositionally biased region" description="Low complexity" evidence="1">
    <location>
        <begin position="176"/>
        <end position="186"/>
    </location>
</feature>
<dbReference type="Proteomes" id="UP000717585">
    <property type="component" value="Unassembled WGS sequence"/>
</dbReference>
<protein>
    <submittedName>
        <fullName evidence="2">DNA repair protein</fullName>
    </submittedName>
</protein>
<feature type="compositionally biased region" description="Polar residues" evidence="1">
    <location>
        <begin position="543"/>
        <end position="552"/>
    </location>
</feature>
<keyword evidence="3" id="KW-1185">Reference proteome</keyword>
<feature type="compositionally biased region" description="Low complexity" evidence="1">
    <location>
        <begin position="467"/>
        <end position="478"/>
    </location>
</feature>
<feature type="compositionally biased region" description="Low complexity" evidence="1">
    <location>
        <begin position="270"/>
        <end position="295"/>
    </location>
</feature>
<reference evidence="2" key="1">
    <citation type="submission" date="2021-05" db="EMBL/GenBank/DDBJ databases">
        <title>A free-living protist that lacks canonical eukaryotic 1 DNA replication and segregation systems.</title>
        <authorList>
            <person name="Salas-Leiva D.E."/>
            <person name="Tromer E.C."/>
            <person name="Curtis B.A."/>
            <person name="Jerlstrom-Hultqvist J."/>
            <person name="Kolisko M."/>
            <person name="Yi Z."/>
            <person name="Salas-Leiva J.S."/>
            <person name="Gallot-Lavallee L."/>
            <person name="Kops G.J.P.L."/>
            <person name="Archibald J.M."/>
            <person name="Simpson A.G.B."/>
            <person name="Roger A.J."/>
        </authorList>
    </citation>
    <scope>NUCLEOTIDE SEQUENCE</scope>
    <source>
        <strain evidence="2">BICM</strain>
    </source>
</reference>
<feature type="region of interest" description="Disordered" evidence="1">
    <location>
        <begin position="208"/>
        <end position="413"/>
    </location>
</feature>
<feature type="region of interest" description="Disordered" evidence="1">
    <location>
        <begin position="67"/>
        <end position="193"/>
    </location>
</feature>
<evidence type="ECO:0000313" key="2">
    <source>
        <dbReference type="EMBL" id="KAG9396342.1"/>
    </source>
</evidence>
<proteinExistence type="predicted"/>
<dbReference type="AlphaFoldDB" id="A0A8J6BFF4"/>
<evidence type="ECO:0000256" key="1">
    <source>
        <dbReference type="SAM" id="MobiDB-lite"/>
    </source>
</evidence>
<accession>A0A8J6BFF4</accession>
<gene>
    <name evidence="2" type="ORF">J8273_2073</name>
</gene>
<feature type="region of interest" description="Disordered" evidence="1">
    <location>
        <begin position="467"/>
        <end position="626"/>
    </location>
</feature>
<sequence length="626" mass="66917">MTTSDVAFLSIYGTDEMHYELSYARSSVVPNGEAVIPEPLEGEQMPLFSDVFADSILVRQKLRDGATRLPYDGIPPLQEAKNDDSPESEPIETEDTVEQLEEVQIEPYEFQEPEPADPTPQAEPHDLLPEAQEPEEATEPVEPESEAAVEPSQLEDTELSEVIEPAVPEDDEPPVGDESPAPAPAAGDMGMEPADLVAVASILADDPIVLGDKQTDSDPETEQDDNGNDGQASAEPNDESKREDESSDSNSVASEHEEEREEIAEPPAAPTGTAVAACTQTTPPASPTPSTFSIAQSTSSPTRDTPFHHPLRPRTPASELCSPNLTGMSRPSRRELRDKPSTPDIHRLPQAMRTTPRAAERRMPVASPVQVPVTAMSPPEMSYELSHSRAGSSVSDIPEIPRTRSRPVTPKRAIMPDMVVPMISIPAQSQSLSSQAIDHTDPFSRPGYYPSAAPNVGEAIAKMNALASGPSPMASPAGSEPPEPGLSVGTKWEQAEATLSRAPSNSRVEVLRPPSRPRSHKEAIRAAREAVEKAMEGQRRLASFSNRSSAVTSPRAPPTFPQSPRESGLVFSTGGAPGPATPSVGPVGLGRARESGPPRQRGQPQATPALMMFDSQPAERPVDPGM</sequence>
<feature type="compositionally biased region" description="Acidic residues" evidence="1">
    <location>
        <begin position="85"/>
        <end position="115"/>
    </location>
</feature>